<dbReference type="GO" id="GO:0008270">
    <property type="term" value="F:zinc ion binding"/>
    <property type="evidence" value="ECO:0007669"/>
    <property type="project" value="UniProtKB-KW"/>
</dbReference>
<reference evidence="12" key="2">
    <citation type="journal article" date="2020" name="Nat. Commun.">
        <title>Large-scale genome sequencing of mycorrhizal fungi provides insights into the early evolution of symbiotic traits.</title>
        <authorList>
            <person name="Miyauchi S."/>
            <person name="Kiss E."/>
            <person name="Kuo A."/>
            <person name="Drula E."/>
            <person name="Kohler A."/>
            <person name="Sanchez-Garcia M."/>
            <person name="Morin E."/>
            <person name="Andreopoulos B."/>
            <person name="Barry K.W."/>
            <person name="Bonito G."/>
            <person name="Buee M."/>
            <person name="Carver A."/>
            <person name="Chen C."/>
            <person name="Cichocki N."/>
            <person name="Clum A."/>
            <person name="Culley D."/>
            <person name="Crous P.W."/>
            <person name="Fauchery L."/>
            <person name="Girlanda M."/>
            <person name="Hayes R.D."/>
            <person name="Keri Z."/>
            <person name="LaButti K."/>
            <person name="Lipzen A."/>
            <person name="Lombard V."/>
            <person name="Magnuson J."/>
            <person name="Maillard F."/>
            <person name="Murat C."/>
            <person name="Nolan M."/>
            <person name="Ohm R.A."/>
            <person name="Pangilinan J."/>
            <person name="Pereira M.F."/>
            <person name="Perotto S."/>
            <person name="Peter M."/>
            <person name="Pfister S."/>
            <person name="Riley R."/>
            <person name="Sitrit Y."/>
            <person name="Stielow J.B."/>
            <person name="Szollosi G."/>
            <person name="Zifcakova L."/>
            <person name="Stursova M."/>
            <person name="Spatafora J.W."/>
            <person name="Tedersoo L."/>
            <person name="Vaario L.M."/>
            <person name="Yamada A."/>
            <person name="Yan M."/>
            <person name="Wang P."/>
            <person name="Xu J."/>
            <person name="Bruns T."/>
            <person name="Baldrian P."/>
            <person name="Vilgalys R."/>
            <person name="Dunand C."/>
            <person name="Henrissat B."/>
            <person name="Grigoriev I.V."/>
            <person name="Hibbett D."/>
            <person name="Nagy L.G."/>
            <person name="Martin F.M."/>
        </authorList>
    </citation>
    <scope>NUCLEOTIDE SEQUENCE</scope>
    <source>
        <strain evidence="12">Prilba</strain>
    </source>
</reference>
<protein>
    <recommendedName>
        <fullName evidence="9">Ubiquitin thioesterase OTU</fullName>
        <ecNumber evidence="9">3.4.19.12</ecNumber>
    </recommendedName>
</protein>
<dbReference type="InterPro" id="IPR057766">
    <property type="entry name" value="Znf-C2H2_OTU1-like_C"/>
</dbReference>
<dbReference type="EMBL" id="WHVB01000011">
    <property type="protein sequence ID" value="KAF8478372.1"/>
    <property type="molecule type" value="Genomic_DNA"/>
</dbReference>
<dbReference type="EC" id="3.4.19.12" evidence="9"/>
<evidence type="ECO:0000256" key="8">
    <source>
        <dbReference type="ARBA" id="ARBA00022833"/>
    </source>
</evidence>
<evidence type="ECO:0000256" key="7">
    <source>
        <dbReference type="ARBA" id="ARBA00022807"/>
    </source>
</evidence>
<dbReference type="CDD" id="cd22745">
    <property type="entry name" value="OTU_OTU1"/>
    <property type="match status" value="1"/>
</dbReference>
<gene>
    <name evidence="12" type="ORF">DFH94DRAFT_53497</name>
</gene>
<keyword evidence="13" id="KW-1185">Reference proteome</keyword>
<comment type="subcellular location">
    <subcellularLocation>
        <location evidence="9">Cytoplasm</location>
    </subcellularLocation>
</comment>
<feature type="compositionally biased region" description="Low complexity" evidence="10">
    <location>
        <begin position="88"/>
        <end position="97"/>
    </location>
</feature>
<evidence type="ECO:0000256" key="9">
    <source>
        <dbReference type="RuleBase" id="RU367104"/>
    </source>
</evidence>
<comment type="function">
    <text evidence="9">Hydrolase that can remove conjugated ubiquitin from proteins and may therefore play an important regulatory role at the level of protein turnover by preventing degradation.</text>
</comment>
<dbReference type="AlphaFoldDB" id="A0A9P5MTG1"/>
<feature type="compositionally biased region" description="Pro residues" evidence="10">
    <location>
        <begin position="98"/>
        <end position="108"/>
    </location>
</feature>
<evidence type="ECO:0000256" key="4">
    <source>
        <dbReference type="ARBA" id="ARBA00022771"/>
    </source>
</evidence>
<dbReference type="InterPro" id="IPR048857">
    <property type="entry name" value="OTU1_Ubl"/>
</dbReference>
<keyword evidence="2" id="KW-0645">Protease</keyword>
<keyword evidence="6 9" id="KW-0378">Hydrolase</keyword>
<dbReference type="Pfam" id="PF24560">
    <property type="entry name" value="zf-C2H2_OTU1_C"/>
    <property type="match status" value="1"/>
</dbReference>
<proteinExistence type="predicted"/>
<dbReference type="OrthoDB" id="65596at2759"/>
<dbReference type="Proteomes" id="UP000759537">
    <property type="component" value="Unassembled WGS sequence"/>
</dbReference>
<dbReference type="Gene3D" id="3.10.20.90">
    <property type="entry name" value="Phosphatidylinositol 3-kinase Catalytic Subunit, Chain A, domain 1"/>
    <property type="match status" value="1"/>
</dbReference>
<evidence type="ECO:0000313" key="12">
    <source>
        <dbReference type="EMBL" id="KAF8478372.1"/>
    </source>
</evidence>
<dbReference type="Pfam" id="PF21403">
    <property type="entry name" value="OTU1_UBXL"/>
    <property type="match status" value="1"/>
</dbReference>
<keyword evidence="8" id="KW-0862">Zinc</keyword>
<dbReference type="PANTHER" id="PTHR13312">
    <property type="entry name" value="HIV-INDUCED PROTEIN-7-LIKE PROTEASE"/>
    <property type="match status" value="1"/>
</dbReference>
<evidence type="ECO:0000256" key="5">
    <source>
        <dbReference type="ARBA" id="ARBA00022786"/>
    </source>
</evidence>
<dbReference type="GO" id="GO:0005634">
    <property type="term" value="C:nucleus"/>
    <property type="evidence" value="ECO:0007669"/>
    <property type="project" value="TreeGrafter"/>
</dbReference>
<dbReference type="Gene3D" id="3.90.70.80">
    <property type="match status" value="1"/>
</dbReference>
<dbReference type="PANTHER" id="PTHR13312:SF0">
    <property type="entry name" value="UBIQUITIN THIOESTERASE OTU1"/>
    <property type="match status" value="1"/>
</dbReference>
<evidence type="ECO:0000256" key="1">
    <source>
        <dbReference type="ARBA" id="ARBA00000707"/>
    </source>
</evidence>
<comment type="caution">
    <text evidence="12">The sequence shown here is derived from an EMBL/GenBank/DDBJ whole genome shotgun (WGS) entry which is preliminary data.</text>
</comment>
<keyword evidence="7 9" id="KW-0788">Thiol protease</keyword>
<keyword evidence="4" id="KW-0863">Zinc-finger</keyword>
<evidence type="ECO:0000256" key="10">
    <source>
        <dbReference type="SAM" id="MobiDB-lite"/>
    </source>
</evidence>
<evidence type="ECO:0000256" key="6">
    <source>
        <dbReference type="ARBA" id="ARBA00022801"/>
    </source>
</evidence>
<name>A0A9P5MTG1_9AGAM</name>
<dbReference type="InterPro" id="IPR038765">
    <property type="entry name" value="Papain-like_cys_pep_sf"/>
</dbReference>
<evidence type="ECO:0000313" key="13">
    <source>
        <dbReference type="Proteomes" id="UP000759537"/>
    </source>
</evidence>
<sequence length="371" mass="39644">MAPFRLRHPKGVSTLQLDPESATVQDLLQAIFAVSEIPPSAQDLKAGYPPRSLTAVIPELPLSSLGLAPGDQLIVVQKSGSATPPGVTSAAPSLLPANPNPHPPPAARPTPSSNPRQVAPVLSTAEDDGPDYVEVDGGYLIHRVVPDDNSCMFASIALVFEQDMRKAPRIRQSTSPRVDRRNPGLQPSHRLAVVAEAIRRDPETWTDVILGRPRDEYIRTILSPNSWGGAIELTILAAHYRTEIASIDVETGRIDRFGTNNDGADAGGLPDSESRVLLVYSGIHYDAAVLAPAPDAPQEFCASVVPAGASLEGERVVEALRALAAKLRAKRAYTNTATFDLKCEVCGQGLKGEKEARAHASETGHIKFGEY</sequence>
<evidence type="ECO:0000256" key="2">
    <source>
        <dbReference type="ARBA" id="ARBA00022670"/>
    </source>
</evidence>
<keyword evidence="5 9" id="KW-0833">Ubl conjugation pathway</keyword>
<reference evidence="12" key="1">
    <citation type="submission" date="2019-10" db="EMBL/GenBank/DDBJ databases">
        <authorList>
            <consortium name="DOE Joint Genome Institute"/>
            <person name="Kuo A."/>
            <person name="Miyauchi S."/>
            <person name="Kiss E."/>
            <person name="Drula E."/>
            <person name="Kohler A."/>
            <person name="Sanchez-Garcia M."/>
            <person name="Andreopoulos B."/>
            <person name="Barry K.W."/>
            <person name="Bonito G."/>
            <person name="Buee M."/>
            <person name="Carver A."/>
            <person name="Chen C."/>
            <person name="Cichocki N."/>
            <person name="Clum A."/>
            <person name="Culley D."/>
            <person name="Crous P.W."/>
            <person name="Fauchery L."/>
            <person name="Girlanda M."/>
            <person name="Hayes R."/>
            <person name="Keri Z."/>
            <person name="LaButti K."/>
            <person name="Lipzen A."/>
            <person name="Lombard V."/>
            <person name="Magnuson J."/>
            <person name="Maillard F."/>
            <person name="Morin E."/>
            <person name="Murat C."/>
            <person name="Nolan M."/>
            <person name="Ohm R."/>
            <person name="Pangilinan J."/>
            <person name="Pereira M."/>
            <person name="Perotto S."/>
            <person name="Peter M."/>
            <person name="Riley R."/>
            <person name="Sitrit Y."/>
            <person name="Stielow B."/>
            <person name="Szollosi G."/>
            <person name="Zifcakova L."/>
            <person name="Stursova M."/>
            <person name="Spatafora J.W."/>
            <person name="Tedersoo L."/>
            <person name="Vaario L.-M."/>
            <person name="Yamada A."/>
            <person name="Yan M."/>
            <person name="Wang P."/>
            <person name="Xu J."/>
            <person name="Bruns T."/>
            <person name="Baldrian P."/>
            <person name="Vilgalys R."/>
            <person name="Henrissat B."/>
            <person name="Grigoriev I.V."/>
            <person name="Hibbett D."/>
            <person name="Nagy L.G."/>
            <person name="Martin F.M."/>
        </authorList>
    </citation>
    <scope>NUCLEOTIDE SEQUENCE</scope>
    <source>
        <strain evidence="12">Prilba</strain>
    </source>
</reference>
<dbReference type="GO" id="GO:0005829">
    <property type="term" value="C:cytosol"/>
    <property type="evidence" value="ECO:0007669"/>
    <property type="project" value="TreeGrafter"/>
</dbReference>
<dbReference type="GO" id="GO:0016579">
    <property type="term" value="P:protein deubiquitination"/>
    <property type="evidence" value="ECO:0007669"/>
    <property type="project" value="TreeGrafter"/>
</dbReference>
<feature type="domain" description="OTU" evidence="11">
    <location>
        <begin position="140"/>
        <end position="291"/>
    </location>
</feature>
<accession>A0A9P5MTG1</accession>
<dbReference type="SUPFAM" id="SSF54001">
    <property type="entry name" value="Cysteine proteinases"/>
    <property type="match status" value="1"/>
</dbReference>
<evidence type="ECO:0000259" key="11">
    <source>
        <dbReference type="PROSITE" id="PS50802"/>
    </source>
</evidence>
<dbReference type="InterPro" id="IPR003323">
    <property type="entry name" value="OTU_dom"/>
</dbReference>
<feature type="region of interest" description="Disordered" evidence="10">
    <location>
        <begin position="79"/>
        <end position="130"/>
    </location>
</feature>
<dbReference type="CDD" id="cd17059">
    <property type="entry name" value="Ubl_OTU1"/>
    <property type="match status" value="1"/>
</dbReference>
<evidence type="ECO:0000256" key="3">
    <source>
        <dbReference type="ARBA" id="ARBA00022723"/>
    </source>
</evidence>
<dbReference type="SUPFAM" id="SSF54236">
    <property type="entry name" value="Ubiquitin-like"/>
    <property type="match status" value="1"/>
</dbReference>
<dbReference type="PROSITE" id="PS50802">
    <property type="entry name" value="OTU"/>
    <property type="match status" value="1"/>
</dbReference>
<dbReference type="GO" id="GO:0004843">
    <property type="term" value="F:cysteine-type deubiquitinase activity"/>
    <property type="evidence" value="ECO:0007669"/>
    <property type="project" value="UniProtKB-UniRule"/>
</dbReference>
<organism evidence="12 13">
    <name type="scientific">Russula ochroleuca</name>
    <dbReference type="NCBI Taxonomy" id="152965"/>
    <lineage>
        <taxon>Eukaryota</taxon>
        <taxon>Fungi</taxon>
        <taxon>Dikarya</taxon>
        <taxon>Basidiomycota</taxon>
        <taxon>Agaricomycotina</taxon>
        <taxon>Agaricomycetes</taxon>
        <taxon>Russulales</taxon>
        <taxon>Russulaceae</taxon>
        <taxon>Russula</taxon>
    </lineage>
</organism>
<keyword evidence="3" id="KW-0479">Metal-binding</keyword>
<dbReference type="InterPro" id="IPR029071">
    <property type="entry name" value="Ubiquitin-like_domsf"/>
</dbReference>
<dbReference type="GO" id="GO:0030968">
    <property type="term" value="P:endoplasmic reticulum unfolded protein response"/>
    <property type="evidence" value="ECO:0007669"/>
    <property type="project" value="TreeGrafter"/>
</dbReference>
<comment type="catalytic activity">
    <reaction evidence="1 9">
        <text>Thiol-dependent hydrolysis of ester, thioester, amide, peptide and isopeptide bonds formed by the C-terminal Gly of ubiquitin (a 76-residue protein attached to proteins as an intracellular targeting signal).</text>
        <dbReference type="EC" id="3.4.19.12"/>
    </reaction>
</comment>
<dbReference type="GO" id="GO:0036503">
    <property type="term" value="P:ERAD pathway"/>
    <property type="evidence" value="ECO:0007669"/>
    <property type="project" value="TreeGrafter"/>
</dbReference>
<keyword evidence="9" id="KW-0963">Cytoplasm</keyword>